<dbReference type="Proteomes" id="UP000321798">
    <property type="component" value="Unassembled WGS sequence"/>
</dbReference>
<dbReference type="SUPFAM" id="SSF140453">
    <property type="entry name" value="EsxAB dimer-like"/>
    <property type="match status" value="1"/>
</dbReference>
<dbReference type="InterPro" id="IPR010310">
    <property type="entry name" value="T7SS_ESAT-6-like"/>
</dbReference>
<accession>A0A512PIP6</accession>
<protein>
    <recommendedName>
        <fullName evidence="3">WXG100 family type VII secretion target</fullName>
    </recommendedName>
</protein>
<evidence type="ECO:0008006" key="3">
    <source>
        <dbReference type="Google" id="ProtNLM"/>
    </source>
</evidence>
<dbReference type="Gene3D" id="1.10.287.1060">
    <property type="entry name" value="ESAT-6-like"/>
    <property type="match status" value="1"/>
</dbReference>
<gene>
    <name evidence="1" type="ORF">CSO01_37910</name>
</gene>
<organism evidence="1 2">
    <name type="scientific">Cellulomonas soli</name>
    <dbReference type="NCBI Taxonomy" id="931535"/>
    <lineage>
        <taxon>Bacteria</taxon>
        <taxon>Bacillati</taxon>
        <taxon>Actinomycetota</taxon>
        <taxon>Actinomycetes</taxon>
        <taxon>Micrococcales</taxon>
        <taxon>Cellulomonadaceae</taxon>
        <taxon>Cellulomonas</taxon>
    </lineage>
</organism>
<evidence type="ECO:0000313" key="1">
    <source>
        <dbReference type="EMBL" id="GEP71076.1"/>
    </source>
</evidence>
<evidence type="ECO:0000313" key="2">
    <source>
        <dbReference type="Proteomes" id="UP000321798"/>
    </source>
</evidence>
<sequence>MGVGTAVSVWDKINGWMSPLDGMIDSLMRPLVSPLADMFDWVTGSSDEVRSTAQRWRDLAATIDQLATHHRDVIAPLGSAWEGEAHDAFQASMTELLAAVEQLADGSVETAEFLEDAAMEVELAEELVATIIQELIEWALLTLAVSAALSLVTLGASAVAGSAAAAAEAAVAGSRIAAVLARLVPLLQRLATLLQAVNKMSFFSREGFLIKTLLVKGVVLKPVVRTLTGLSGAPVPEAASTLLKGVRDIAVDEVDDRIDGRTGIQTPWRARLGGTGDHWVPDGSPLREAIDTIDDTLERVDAAIPAAPFED</sequence>
<dbReference type="EMBL" id="BKAL01000022">
    <property type="protein sequence ID" value="GEP71076.1"/>
    <property type="molecule type" value="Genomic_DNA"/>
</dbReference>
<dbReference type="AlphaFoldDB" id="A0A512PIP6"/>
<comment type="caution">
    <text evidence="1">The sequence shown here is derived from an EMBL/GenBank/DDBJ whole genome shotgun (WGS) entry which is preliminary data.</text>
</comment>
<dbReference type="OrthoDB" id="4824840at2"/>
<dbReference type="InterPro" id="IPR036689">
    <property type="entry name" value="ESAT-6-like_sf"/>
</dbReference>
<dbReference type="NCBIfam" id="TIGR03930">
    <property type="entry name" value="WXG100_ESAT6"/>
    <property type="match status" value="1"/>
</dbReference>
<name>A0A512PIP6_9CELL</name>
<keyword evidence="2" id="KW-1185">Reference proteome</keyword>
<reference evidence="1 2" key="1">
    <citation type="submission" date="2019-07" db="EMBL/GenBank/DDBJ databases">
        <title>Whole genome shotgun sequence of Cellulomonas soli NBRC 109434.</title>
        <authorList>
            <person name="Hosoyama A."/>
            <person name="Uohara A."/>
            <person name="Ohji S."/>
            <person name="Ichikawa N."/>
        </authorList>
    </citation>
    <scope>NUCLEOTIDE SEQUENCE [LARGE SCALE GENOMIC DNA]</scope>
    <source>
        <strain evidence="1 2">NBRC 109434</strain>
    </source>
</reference>
<dbReference type="Pfam" id="PF06013">
    <property type="entry name" value="WXG100"/>
    <property type="match status" value="1"/>
</dbReference>
<dbReference type="RefSeq" id="WP_146954843.1">
    <property type="nucleotide sequence ID" value="NZ_BAABBJ010000004.1"/>
</dbReference>
<proteinExistence type="predicted"/>